<evidence type="ECO:0000256" key="2">
    <source>
        <dbReference type="ARBA" id="ARBA00013061"/>
    </source>
</evidence>
<comment type="similarity">
    <text evidence="8">Belongs to the phosphoglycerate kinase family.</text>
</comment>
<keyword evidence="3 8" id="KW-0808">Transferase</keyword>
<dbReference type="GO" id="GO:0005524">
    <property type="term" value="F:ATP binding"/>
    <property type="evidence" value="ECO:0007669"/>
    <property type="project" value="UniProtKB-KW"/>
</dbReference>
<dbReference type="GO" id="GO:0005829">
    <property type="term" value="C:cytosol"/>
    <property type="evidence" value="ECO:0007669"/>
    <property type="project" value="TreeGrafter"/>
</dbReference>
<dbReference type="PIRSF" id="PIRSF000724">
    <property type="entry name" value="Pgk"/>
    <property type="match status" value="1"/>
</dbReference>
<accession>A0A1G1W8X6</accession>
<keyword evidence="4" id="KW-0547">Nucleotide-binding</keyword>
<evidence type="ECO:0000256" key="1">
    <source>
        <dbReference type="ARBA" id="ARBA00000642"/>
    </source>
</evidence>
<dbReference type="PANTHER" id="PTHR11406">
    <property type="entry name" value="PHOSPHOGLYCERATE KINASE"/>
    <property type="match status" value="1"/>
</dbReference>
<name>A0A1G1W8X6_9BACT</name>
<reference evidence="9 10" key="1">
    <citation type="journal article" date="2016" name="Nat. Commun.">
        <title>Thousands of microbial genomes shed light on interconnected biogeochemical processes in an aquifer system.</title>
        <authorList>
            <person name="Anantharaman K."/>
            <person name="Brown C.T."/>
            <person name="Hug L.A."/>
            <person name="Sharon I."/>
            <person name="Castelle C.J."/>
            <person name="Probst A.J."/>
            <person name="Thomas B.C."/>
            <person name="Singh A."/>
            <person name="Wilkins M.J."/>
            <person name="Karaoz U."/>
            <person name="Brodie E.L."/>
            <person name="Williams K.H."/>
            <person name="Hubbard S.S."/>
            <person name="Banfield J.F."/>
        </authorList>
    </citation>
    <scope>NUCLEOTIDE SEQUENCE [LARGE SCALE GENOMIC DNA]</scope>
</reference>
<evidence type="ECO:0000256" key="5">
    <source>
        <dbReference type="ARBA" id="ARBA00022777"/>
    </source>
</evidence>
<dbReference type="SUPFAM" id="SSF53748">
    <property type="entry name" value="Phosphoglycerate kinase"/>
    <property type="match status" value="1"/>
</dbReference>
<dbReference type="Pfam" id="PF00162">
    <property type="entry name" value="PGK"/>
    <property type="match status" value="2"/>
</dbReference>
<gene>
    <name evidence="9" type="ORF">A2172_01090</name>
</gene>
<evidence type="ECO:0000313" key="10">
    <source>
        <dbReference type="Proteomes" id="UP000176631"/>
    </source>
</evidence>
<dbReference type="InterPro" id="IPR036043">
    <property type="entry name" value="Phosphoglycerate_kinase_sf"/>
</dbReference>
<organism evidence="9 10">
    <name type="scientific">Candidatus Woykebacteria bacterium RBG_13_40_15</name>
    <dbReference type="NCBI Taxonomy" id="1802593"/>
    <lineage>
        <taxon>Bacteria</taxon>
        <taxon>Candidatus Woykeibacteriota</taxon>
    </lineage>
</organism>
<evidence type="ECO:0000256" key="7">
    <source>
        <dbReference type="PIRSR" id="PIRSR000724-2"/>
    </source>
</evidence>
<dbReference type="GO" id="GO:0043531">
    <property type="term" value="F:ADP binding"/>
    <property type="evidence" value="ECO:0007669"/>
    <property type="project" value="TreeGrafter"/>
</dbReference>
<dbReference type="GO" id="GO:0006096">
    <property type="term" value="P:glycolytic process"/>
    <property type="evidence" value="ECO:0007669"/>
    <property type="project" value="InterPro"/>
</dbReference>
<dbReference type="AlphaFoldDB" id="A0A1G1W8X6"/>
<comment type="catalytic activity">
    <reaction evidence="1 8">
        <text>(2R)-3-phosphoglycerate + ATP = (2R)-3-phospho-glyceroyl phosphate + ADP</text>
        <dbReference type="Rhea" id="RHEA:14801"/>
        <dbReference type="ChEBI" id="CHEBI:30616"/>
        <dbReference type="ChEBI" id="CHEBI:57604"/>
        <dbReference type="ChEBI" id="CHEBI:58272"/>
        <dbReference type="ChEBI" id="CHEBI:456216"/>
        <dbReference type="EC" id="2.7.2.3"/>
    </reaction>
</comment>
<proteinExistence type="inferred from homology"/>
<evidence type="ECO:0000256" key="8">
    <source>
        <dbReference type="RuleBase" id="RU000532"/>
    </source>
</evidence>
<dbReference type="InterPro" id="IPR015824">
    <property type="entry name" value="Phosphoglycerate_kinase_N"/>
</dbReference>
<feature type="binding site" evidence="7">
    <location>
        <position position="189"/>
    </location>
    <ligand>
        <name>ATP</name>
        <dbReference type="ChEBI" id="CHEBI:30616"/>
    </ligand>
</feature>
<keyword evidence="6 7" id="KW-0067">ATP-binding</keyword>
<protein>
    <recommendedName>
        <fullName evidence="2 8">Phosphoglycerate kinase</fullName>
        <ecNumber evidence="2 8">2.7.2.3</ecNumber>
    </recommendedName>
</protein>
<sequence length="335" mass="36423">MKFLRDLPPVEGKKIIVWTELDVPVENGAVVDNTRLEAAAKTLNYLIEKGAPILMIGHSGRPKGKDPSLSLKPVAKSLEEILEAKIELLEEIKPFESNLAMLENIRFWAAEEEKEPSFAREIARLGQIYVNDCFSTSHRAGSTMLYLPKLLPSYAGIALEREVEELGKIIRSPKRPLVAIIGGAKIETKLPSINNLARVADKVLVGGRLVFEIGNINLDPNVVAASDDIDTKDIGPKSIEIFSEIIKKAAMVVWNGPMGVFEEEKYATGTEAVAQAVTNSQAYSIVGGGDTVDALNKFGVLDKINYVSIGGGAMLEFLAGEELPGITALEKYYGK</sequence>
<dbReference type="PANTHER" id="PTHR11406:SF23">
    <property type="entry name" value="PHOSPHOGLYCERATE KINASE 1, CHLOROPLASTIC-RELATED"/>
    <property type="match status" value="1"/>
</dbReference>
<keyword evidence="5 8" id="KW-0418">Kinase</keyword>
<dbReference type="EMBL" id="MHCP01000015">
    <property type="protein sequence ID" value="OGY24122.1"/>
    <property type="molecule type" value="Genomic_DNA"/>
</dbReference>
<dbReference type="GO" id="GO:0004618">
    <property type="term" value="F:phosphoglycerate kinase activity"/>
    <property type="evidence" value="ECO:0007669"/>
    <property type="project" value="UniProtKB-EC"/>
</dbReference>
<evidence type="ECO:0000256" key="4">
    <source>
        <dbReference type="ARBA" id="ARBA00022741"/>
    </source>
</evidence>
<feature type="binding site" evidence="7">
    <location>
        <begin position="288"/>
        <end position="291"/>
    </location>
    <ligand>
        <name>ATP</name>
        <dbReference type="ChEBI" id="CHEBI:30616"/>
    </ligand>
</feature>
<feature type="binding site" evidence="7">
    <location>
        <position position="262"/>
    </location>
    <ligand>
        <name>ATP</name>
        <dbReference type="ChEBI" id="CHEBI:30616"/>
    </ligand>
</feature>
<evidence type="ECO:0000256" key="3">
    <source>
        <dbReference type="ARBA" id="ARBA00022679"/>
    </source>
</evidence>
<dbReference type="STRING" id="1802593.A2172_01090"/>
<dbReference type="Proteomes" id="UP000176631">
    <property type="component" value="Unassembled WGS sequence"/>
</dbReference>
<dbReference type="GO" id="GO:0006094">
    <property type="term" value="P:gluconeogenesis"/>
    <property type="evidence" value="ECO:0007669"/>
    <property type="project" value="TreeGrafter"/>
</dbReference>
<evidence type="ECO:0000256" key="6">
    <source>
        <dbReference type="ARBA" id="ARBA00022840"/>
    </source>
</evidence>
<evidence type="ECO:0000313" key="9">
    <source>
        <dbReference type="EMBL" id="OGY24122.1"/>
    </source>
</evidence>
<dbReference type="Gene3D" id="3.40.50.1260">
    <property type="entry name" value="Phosphoglycerate kinase, N-terminal domain"/>
    <property type="match status" value="3"/>
</dbReference>
<dbReference type="EC" id="2.7.2.3" evidence="2 8"/>
<dbReference type="PRINTS" id="PR00477">
    <property type="entry name" value="PHGLYCKINASE"/>
</dbReference>
<comment type="caution">
    <text evidence="9">The sequence shown here is derived from an EMBL/GenBank/DDBJ whole genome shotgun (WGS) entry which is preliminary data.</text>
</comment>
<dbReference type="InterPro" id="IPR001576">
    <property type="entry name" value="Phosphoglycerate_kinase"/>
</dbReference>